<reference evidence="2" key="1">
    <citation type="submission" date="2020-03" db="EMBL/GenBank/DDBJ databases">
        <title>Castanea mollissima Vanexum genome sequencing.</title>
        <authorList>
            <person name="Staton M."/>
        </authorList>
    </citation>
    <scope>NUCLEOTIDE SEQUENCE</scope>
    <source>
        <tissue evidence="2">Leaf</tissue>
    </source>
</reference>
<keyword evidence="3" id="KW-1185">Reference proteome</keyword>
<comment type="caution">
    <text evidence="2">The sequence shown here is derived from an EMBL/GenBank/DDBJ whole genome shotgun (WGS) entry which is preliminary data.</text>
</comment>
<keyword evidence="1" id="KW-0812">Transmembrane</keyword>
<dbReference type="AlphaFoldDB" id="A0A8J4Q4E3"/>
<proteinExistence type="predicted"/>
<name>A0A8J4Q4E3_9ROSI</name>
<accession>A0A8J4Q4E3</accession>
<feature type="transmembrane region" description="Helical" evidence="1">
    <location>
        <begin position="41"/>
        <end position="61"/>
    </location>
</feature>
<organism evidence="2 3">
    <name type="scientific">Castanea mollissima</name>
    <name type="common">Chinese chestnut</name>
    <dbReference type="NCBI Taxonomy" id="60419"/>
    <lineage>
        <taxon>Eukaryota</taxon>
        <taxon>Viridiplantae</taxon>
        <taxon>Streptophyta</taxon>
        <taxon>Embryophyta</taxon>
        <taxon>Tracheophyta</taxon>
        <taxon>Spermatophyta</taxon>
        <taxon>Magnoliopsida</taxon>
        <taxon>eudicotyledons</taxon>
        <taxon>Gunneridae</taxon>
        <taxon>Pentapetalae</taxon>
        <taxon>rosids</taxon>
        <taxon>fabids</taxon>
        <taxon>Fagales</taxon>
        <taxon>Fagaceae</taxon>
        <taxon>Castanea</taxon>
    </lineage>
</organism>
<evidence type="ECO:0000256" key="1">
    <source>
        <dbReference type="SAM" id="Phobius"/>
    </source>
</evidence>
<keyword evidence="1" id="KW-1133">Transmembrane helix</keyword>
<protein>
    <submittedName>
        <fullName evidence="2">Uncharacterized protein</fullName>
    </submittedName>
</protein>
<evidence type="ECO:0000313" key="2">
    <source>
        <dbReference type="EMBL" id="KAF3943610.1"/>
    </source>
</evidence>
<keyword evidence="1" id="KW-0472">Membrane</keyword>
<gene>
    <name evidence="2" type="ORF">CMV_029849</name>
</gene>
<dbReference type="EMBL" id="JRKL02012846">
    <property type="protein sequence ID" value="KAF3943610.1"/>
    <property type="molecule type" value="Genomic_DNA"/>
</dbReference>
<sequence length="192" mass="20911">MTEDYGSTMALKLTFVPLLGYRLCLDEIFCLCLIDQLWNHATIVFIKMFGILHISISYLVFVECADLREITVTIRSFPDQWPAFHQRKPPAPAPARSRVSSVVTIAGALTSASRRAVAVAVAVAFRAGGSKLQASSSITSSPRLVAVNFLFSAPVIEGKDMESESCNCSFSCRRFKTSSFKLDNVISSSGGC</sequence>
<evidence type="ECO:0000313" key="3">
    <source>
        <dbReference type="Proteomes" id="UP000737018"/>
    </source>
</evidence>
<dbReference type="Proteomes" id="UP000737018">
    <property type="component" value="Unassembled WGS sequence"/>
</dbReference>